<name>A0A1X2IUM6_9FUNG</name>
<dbReference type="GO" id="GO:0035241">
    <property type="term" value="F:protein-arginine omega-N monomethyltransferase activity"/>
    <property type="evidence" value="ECO:0007669"/>
    <property type="project" value="TreeGrafter"/>
</dbReference>
<reference evidence="1 2" key="1">
    <citation type="submission" date="2016-07" db="EMBL/GenBank/DDBJ databases">
        <title>Pervasive Adenine N6-methylation of Active Genes in Fungi.</title>
        <authorList>
            <consortium name="DOE Joint Genome Institute"/>
            <person name="Mondo S.J."/>
            <person name="Dannebaum R.O."/>
            <person name="Kuo R.C."/>
            <person name="Labutti K."/>
            <person name="Haridas S."/>
            <person name="Kuo A."/>
            <person name="Salamov A."/>
            <person name="Ahrendt S.R."/>
            <person name="Lipzen A."/>
            <person name="Sullivan W."/>
            <person name="Andreopoulos W.B."/>
            <person name="Clum A."/>
            <person name="Lindquist E."/>
            <person name="Daum C."/>
            <person name="Ramamoorthy G.K."/>
            <person name="Gryganskyi A."/>
            <person name="Culley D."/>
            <person name="Magnuson J.K."/>
            <person name="James T.Y."/>
            <person name="O'Malley M.A."/>
            <person name="Stajich J.E."/>
            <person name="Spatafora J.W."/>
            <person name="Visel A."/>
            <person name="Grigoriev I.V."/>
        </authorList>
    </citation>
    <scope>NUCLEOTIDE SEQUENCE [LARGE SCALE GENOMIC DNA]</scope>
    <source>
        <strain evidence="1 2">NRRL 1336</strain>
    </source>
</reference>
<gene>
    <name evidence="1" type="ORF">BCR42DRAFT_169933</name>
</gene>
<dbReference type="CDD" id="cd18090">
    <property type="entry name" value="Arginine_MT_Sfm1"/>
    <property type="match status" value="1"/>
</dbReference>
<dbReference type="GO" id="GO:0032259">
    <property type="term" value="P:methylation"/>
    <property type="evidence" value="ECO:0007669"/>
    <property type="project" value="UniProtKB-KW"/>
</dbReference>
<accession>A0A1X2IUM6</accession>
<dbReference type="OrthoDB" id="373498at2759"/>
<keyword evidence="2" id="KW-1185">Reference proteome</keyword>
<dbReference type="Pfam" id="PF04252">
    <property type="entry name" value="SFM1-like"/>
    <property type="match status" value="1"/>
</dbReference>
<evidence type="ECO:0000313" key="1">
    <source>
        <dbReference type="EMBL" id="ORZ22509.1"/>
    </source>
</evidence>
<dbReference type="EMBL" id="MCGE01000004">
    <property type="protein sequence ID" value="ORZ22509.1"/>
    <property type="molecule type" value="Genomic_DNA"/>
</dbReference>
<keyword evidence="1" id="KW-0489">Methyltransferase</keyword>
<dbReference type="STRING" id="90262.A0A1X2IUM6"/>
<keyword evidence="1" id="KW-0808">Transferase</keyword>
<organism evidence="1 2">
    <name type="scientific">Absidia repens</name>
    <dbReference type="NCBI Taxonomy" id="90262"/>
    <lineage>
        <taxon>Eukaryota</taxon>
        <taxon>Fungi</taxon>
        <taxon>Fungi incertae sedis</taxon>
        <taxon>Mucoromycota</taxon>
        <taxon>Mucoromycotina</taxon>
        <taxon>Mucoromycetes</taxon>
        <taxon>Mucorales</taxon>
        <taxon>Cunninghamellaceae</taxon>
        <taxon>Absidia</taxon>
    </lineage>
</organism>
<proteinExistence type="predicted"/>
<dbReference type="InterPro" id="IPR007364">
    <property type="entry name" value="SFM1-like"/>
</dbReference>
<dbReference type="AlphaFoldDB" id="A0A1X2IUM6"/>
<evidence type="ECO:0000313" key="2">
    <source>
        <dbReference type="Proteomes" id="UP000193560"/>
    </source>
</evidence>
<dbReference type="PANTHER" id="PTHR35517:SF1">
    <property type="entry name" value="PROTEIN ARGININE N-METHYLTRANSFERASE SFM1"/>
    <property type="match status" value="1"/>
</dbReference>
<sequence length="214" mass="24432">MATNKRSYIIEHMEDDMHAWCVLEYKHMLSNVGPDNLWFSCLSETCKKNMPEELKSAHCNTEDVLHLPGVDPKLVCLLDPSAPSELAPEDGDTFEYFLFGGILGDDPPRDRTKELRKLGFAGRRLGPVQMTTDTALNVTRRVVEDRVPLNEVPYIDHPEIYFSKHESVTMPFRYIAEVKTVKKKDGQEKTVKKPLMPPGMLELIKKDNEMALDI</sequence>
<dbReference type="Proteomes" id="UP000193560">
    <property type="component" value="Unassembled WGS sequence"/>
</dbReference>
<protein>
    <submittedName>
        <fullName evidence="1">SAM-dependent RNA methyltransferase</fullName>
    </submittedName>
</protein>
<dbReference type="PANTHER" id="PTHR35517">
    <property type="entry name" value="PROTEIN ARGININE N-METHYLTRANSFERASE SFM1"/>
    <property type="match status" value="1"/>
</dbReference>
<comment type="caution">
    <text evidence="1">The sequence shown here is derived from an EMBL/GenBank/DDBJ whole genome shotgun (WGS) entry which is preliminary data.</text>
</comment>